<dbReference type="RefSeq" id="WP_024626217.1">
    <property type="nucleotide sequence ID" value="NZ_AYGX02000063.1"/>
</dbReference>
<dbReference type="SUPFAM" id="SSF75471">
    <property type="entry name" value="YhbY-like"/>
    <property type="match status" value="1"/>
</dbReference>
<gene>
    <name evidence="4" type="ORF">DY78_GL002800</name>
</gene>
<organism evidence="4 5">
    <name type="scientific">Lactiplantibacillus fabifermentans DSM 21115</name>
    <dbReference type="NCBI Taxonomy" id="1413187"/>
    <lineage>
        <taxon>Bacteria</taxon>
        <taxon>Bacillati</taxon>
        <taxon>Bacillota</taxon>
        <taxon>Bacilli</taxon>
        <taxon>Lactobacillales</taxon>
        <taxon>Lactobacillaceae</taxon>
        <taxon>Lactiplantibacillus</taxon>
    </lineage>
</organism>
<dbReference type="PROSITE" id="PS51295">
    <property type="entry name" value="CRM"/>
    <property type="match status" value="1"/>
</dbReference>
<dbReference type="PANTHER" id="PTHR40065:SF3">
    <property type="entry name" value="RNA-BINDING PROTEIN YHBY"/>
    <property type="match status" value="1"/>
</dbReference>
<reference evidence="4 5" key="1">
    <citation type="journal article" date="2015" name="Genome Announc.">
        <title>Expanding the biotechnology potential of lactobacilli through comparative genomics of 213 strains and associated genera.</title>
        <authorList>
            <person name="Sun Z."/>
            <person name="Harris H.M."/>
            <person name="McCann A."/>
            <person name="Guo C."/>
            <person name="Argimon S."/>
            <person name="Zhang W."/>
            <person name="Yang X."/>
            <person name="Jeffery I.B."/>
            <person name="Cooney J.C."/>
            <person name="Kagawa T.F."/>
            <person name="Liu W."/>
            <person name="Song Y."/>
            <person name="Salvetti E."/>
            <person name="Wrobel A."/>
            <person name="Rasinkangas P."/>
            <person name="Parkhill J."/>
            <person name="Rea M.C."/>
            <person name="O'Sullivan O."/>
            <person name="Ritari J."/>
            <person name="Douillard F.P."/>
            <person name="Paul Ross R."/>
            <person name="Yang R."/>
            <person name="Briner A.E."/>
            <person name="Felis G.E."/>
            <person name="de Vos W.M."/>
            <person name="Barrangou R."/>
            <person name="Klaenhammer T.R."/>
            <person name="Caufield P.W."/>
            <person name="Cui Y."/>
            <person name="Zhang H."/>
            <person name="O'Toole P.W."/>
        </authorList>
    </citation>
    <scope>NUCLEOTIDE SEQUENCE [LARGE SCALE GENOMIC DNA]</scope>
    <source>
        <strain evidence="4 5">DSM 21115</strain>
    </source>
</reference>
<dbReference type="Pfam" id="PF01985">
    <property type="entry name" value="CRS1_YhbY"/>
    <property type="match status" value="1"/>
</dbReference>
<dbReference type="PANTHER" id="PTHR40065">
    <property type="entry name" value="RNA-BINDING PROTEIN YHBY"/>
    <property type="match status" value="1"/>
</dbReference>
<dbReference type="AlphaFoldDB" id="A0A0R2NQC2"/>
<dbReference type="SMART" id="SM01103">
    <property type="entry name" value="CRS1_YhbY"/>
    <property type="match status" value="1"/>
</dbReference>
<sequence>MEKLRGKQKRYLRSEAHHMRPLFAVGKNGLTDEWLTQLVGALDKRELIKVNILQNADVDTDEVKAAIEQNTPITVVQTIGRVLVLYMPSSHDESQHYSRKVATI</sequence>
<dbReference type="EMBL" id="AYGX02000063">
    <property type="protein sequence ID" value="KRO27897.1"/>
    <property type="molecule type" value="Genomic_DNA"/>
</dbReference>
<dbReference type="InterPro" id="IPR051925">
    <property type="entry name" value="RNA-binding_domain"/>
</dbReference>
<protein>
    <recommendedName>
        <fullName evidence="3">CRM domain-containing protein</fullName>
    </recommendedName>
</protein>
<evidence type="ECO:0000313" key="4">
    <source>
        <dbReference type="EMBL" id="KRO27897.1"/>
    </source>
</evidence>
<accession>A0A0R2NQC2</accession>
<evidence type="ECO:0000259" key="3">
    <source>
        <dbReference type="PROSITE" id="PS51295"/>
    </source>
</evidence>
<dbReference type="GO" id="GO:0003723">
    <property type="term" value="F:RNA binding"/>
    <property type="evidence" value="ECO:0007669"/>
    <property type="project" value="UniProtKB-UniRule"/>
</dbReference>
<proteinExistence type="predicted"/>
<keyword evidence="1 2" id="KW-0694">RNA-binding</keyword>
<dbReference type="Proteomes" id="UP000050920">
    <property type="component" value="Unassembled WGS sequence"/>
</dbReference>
<name>A0A0R2NQC2_9LACO</name>
<dbReference type="NCBIfam" id="TIGR00253">
    <property type="entry name" value="RNA_bind_YhbY"/>
    <property type="match status" value="1"/>
</dbReference>
<evidence type="ECO:0000256" key="2">
    <source>
        <dbReference type="PROSITE-ProRule" id="PRU00626"/>
    </source>
</evidence>
<feature type="domain" description="CRM" evidence="3">
    <location>
        <begin position="2"/>
        <end position="98"/>
    </location>
</feature>
<keyword evidence="5" id="KW-1185">Reference proteome</keyword>
<comment type="caution">
    <text evidence="4">The sequence shown here is derived from an EMBL/GenBank/DDBJ whole genome shotgun (WGS) entry which is preliminary data.</text>
</comment>
<evidence type="ECO:0000313" key="5">
    <source>
        <dbReference type="Proteomes" id="UP000050920"/>
    </source>
</evidence>
<dbReference type="InterPro" id="IPR035920">
    <property type="entry name" value="YhbY-like_sf"/>
</dbReference>
<dbReference type="Gene3D" id="3.30.110.60">
    <property type="entry name" value="YhbY-like"/>
    <property type="match status" value="1"/>
</dbReference>
<dbReference type="InterPro" id="IPR001890">
    <property type="entry name" value="RNA-binding_CRM"/>
</dbReference>
<dbReference type="InterPro" id="IPR017924">
    <property type="entry name" value="RNA-binding_YhbY"/>
</dbReference>
<evidence type="ECO:0000256" key="1">
    <source>
        <dbReference type="ARBA" id="ARBA00022884"/>
    </source>
</evidence>